<comment type="caution">
    <text evidence="2">The sequence shown here is derived from an EMBL/GenBank/DDBJ whole genome shotgun (WGS) entry which is preliminary data.</text>
</comment>
<proteinExistence type="predicted"/>
<keyword evidence="3" id="KW-1185">Reference proteome</keyword>
<name>A0A6L8V5X9_9BACL</name>
<keyword evidence="1" id="KW-0472">Membrane</keyword>
<dbReference type="EMBL" id="WTUZ01000036">
    <property type="protein sequence ID" value="MZQ85788.1"/>
    <property type="molecule type" value="Genomic_DNA"/>
</dbReference>
<keyword evidence="1" id="KW-1133">Transmembrane helix</keyword>
<dbReference type="AlphaFoldDB" id="A0A6L8V5X9"/>
<protein>
    <submittedName>
        <fullName evidence="2">Uncharacterized protein</fullName>
    </submittedName>
</protein>
<accession>A0A6L8V5X9</accession>
<keyword evidence="1" id="KW-0812">Transmembrane</keyword>
<evidence type="ECO:0000256" key="1">
    <source>
        <dbReference type="SAM" id="Phobius"/>
    </source>
</evidence>
<gene>
    <name evidence="2" type="ORF">GQF01_27155</name>
</gene>
<organism evidence="2 3">
    <name type="scientific">Paenibacillus silvestris</name>
    <dbReference type="NCBI Taxonomy" id="2606219"/>
    <lineage>
        <taxon>Bacteria</taxon>
        <taxon>Bacillati</taxon>
        <taxon>Bacillota</taxon>
        <taxon>Bacilli</taxon>
        <taxon>Bacillales</taxon>
        <taxon>Paenibacillaceae</taxon>
        <taxon>Paenibacillus</taxon>
    </lineage>
</organism>
<dbReference type="Proteomes" id="UP000481087">
    <property type="component" value="Unassembled WGS sequence"/>
</dbReference>
<reference evidence="2 3" key="1">
    <citation type="submission" date="2019-12" db="EMBL/GenBank/DDBJ databases">
        <title>Paenibacillus sp. nov. sp. isolated from soil.</title>
        <authorList>
            <person name="Kim J."/>
            <person name="Jeong S.E."/>
            <person name="Jung H.S."/>
            <person name="Jeon C.O."/>
        </authorList>
    </citation>
    <scope>NUCLEOTIDE SEQUENCE [LARGE SCALE GENOMIC DNA]</scope>
    <source>
        <strain evidence="2 3">5J-6</strain>
    </source>
</reference>
<evidence type="ECO:0000313" key="2">
    <source>
        <dbReference type="EMBL" id="MZQ85788.1"/>
    </source>
</evidence>
<feature type="transmembrane region" description="Helical" evidence="1">
    <location>
        <begin position="52"/>
        <end position="74"/>
    </location>
</feature>
<evidence type="ECO:0000313" key="3">
    <source>
        <dbReference type="Proteomes" id="UP000481087"/>
    </source>
</evidence>
<sequence>MTQAIRRLRELWSAIFGGTGYLAEGGELRSAISMQDGQIQPIAVRPPNSGELLTKVTMLLDFLCFSFLFVHFLLLDGSNVLG</sequence>
<dbReference type="RefSeq" id="WP_161410112.1">
    <property type="nucleotide sequence ID" value="NZ_WTUZ01000036.1"/>
</dbReference>